<evidence type="ECO:0000313" key="2">
    <source>
        <dbReference type="Proteomes" id="UP000234681"/>
    </source>
</evidence>
<proteinExistence type="predicted"/>
<accession>A6IJQ8</accession>
<gene>
    <name evidence="1" type="ORF">rCG_35782</name>
</gene>
<protein>
    <submittedName>
        <fullName evidence="1">RCG35782</fullName>
    </submittedName>
</protein>
<evidence type="ECO:0000313" key="1">
    <source>
        <dbReference type="EMBL" id="EDL99971.1"/>
    </source>
</evidence>
<dbReference type="Proteomes" id="UP000234681">
    <property type="component" value="Chromosome 14"/>
</dbReference>
<name>A6IJQ8_RAT</name>
<dbReference type="AlphaFoldDB" id="A6IJQ8"/>
<reference evidence="2" key="1">
    <citation type="submission" date="2005-09" db="EMBL/GenBank/DDBJ databases">
        <authorList>
            <person name="Mural R.J."/>
            <person name="Li P.W."/>
            <person name="Adams M.D."/>
            <person name="Amanatides P.G."/>
            <person name="Baden-Tillson H."/>
            <person name="Barnstead M."/>
            <person name="Chin S.H."/>
            <person name="Dew I."/>
            <person name="Evans C.A."/>
            <person name="Ferriera S."/>
            <person name="Flanigan M."/>
            <person name="Fosler C."/>
            <person name="Glodek A."/>
            <person name="Gu Z."/>
            <person name="Holt R.A."/>
            <person name="Jennings D."/>
            <person name="Kraft C.L."/>
            <person name="Lu F."/>
            <person name="Nguyen T."/>
            <person name="Nusskern D.R."/>
            <person name="Pfannkoch C.M."/>
            <person name="Sitter C."/>
            <person name="Sutton G.G."/>
            <person name="Venter J.C."/>
            <person name="Wang Z."/>
            <person name="Woodage T."/>
            <person name="Zheng X.H."/>
            <person name="Zhong F."/>
        </authorList>
    </citation>
    <scope>NUCLEOTIDE SEQUENCE [LARGE SCALE GENOMIC DNA]</scope>
    <source>
        <strain>BN</strain>
        <strain evidence="2">Sprague-Dawley</strain>
    </source>
</reference>
<dbReference type="EMBL" id="CH473963">
    <property type="protein sequence ID" value="EDL99971.1"/>
    <property type="molecule type" value="Genomic_DNA"/>
</dbReference>
<sequence>MDLVKIESRIIELCYQFPYEIIDQII</sequence>
<organism evidence="1 2">
    <name type="scientific">Rattus norvegicus</name>
    <name type="common">Rat</name>
    <dbReference type="NCBI Taxonomy" id="10116"/>
    <lineage>
        <taxon>Eukaryota</taxon>
        <taxon>Metazoa</taxon>
        <taxon>Chordata</taxon>
        <taxon>Craniata</taxon>
        <taxon>Vertebrata</taxon>
        <taxon>Euteleostomi</taxon>
        <taxon>Mammalia</taxon>
        <taxon>Eutheria</taxon>
        <taxon>Euarchontoglires</taxon>
        <taxon>Glires</taxon>
        <taxon>Rodentia</taxon>
        <taxon>Myomorpha</taxon>
        <taxon>Muroidea</taxon>
        <taxon>Muridae</taxon>
        <taxon>Murinae</taxon>
        <taxon>Rattus</taxon>
    </lineage>
</organism>